<dbReference type="InterPro" id="IPR023614">
    <property type="entry name" value="Porin_dom_sf"/>
</dbReference>
<evidence type="ECO:0000259" key="3">
    <source>
        <dbReference type="Pfam" id="PF13609"/>
    </source>
</evidence>
<feature type="chain" id="PRO_5021752482" evidence="2">
    <location>
        <begin position="25"/>
        <end position="356"/>
    </location>
</feature>
<evidence type="ECO:0000256" key="1">
    <source>
        <dbReference type="SAM" id="MobiDB-lite"/>
    </source>
</evidence>
<dbReference type="SUPFAM" id="SSF56935">
    <property type="entry name" value="Porins"/>
    <property type="match status" value="1"/>
</dbReference>
<dbReference type="RefSeq" id="WP_142896999.1">
    <property type="nucleotide sequence ID" value="NZ_ML660055.1"/>
</dbReference>
<name>A0A545TRI2_9PROT</name>
<dbReference type="GO" id="GO:0016020">
    <property type="term" value="C:membrane"/>
    <property type="evidence" value="ECO:0007669"/>
    <property type="project" value="InterPro"/>
</dbReference>
<keyword evidence="5" id="KW-1185">Reference proteome</keyword>
<dbReference type="EMBL" id="VHSH01000004">
    <property type="protein sequence ID" value="TQV79819.1"/>
    <property type="molecule type" value="Genomic_DNA"/>
</dbReference>
<evidence type="ECO:0000256" key="2">
    <source>
        <dbReference type="SAM" id="SignalP"/>
    </source>
</evidence>
<organism evidence="4 5">
    <name type="scientific">Denitrobaculum tricleocarpae</name>
    <dbReference type="NCBI Taxonomy" id="2591009"/>
    <lineage>
        <taxon>Bacteria</taxon>
        <taxon>Pseudomonadati</taxon>
        <taxon>Pseudomonadota</taxon>
        <taxon>Alphaproteobacteria</taxon>
        <taxon>Rhodospirillales</taxon>
        <taxon>Rhodospirillaceae</taxon>
        <taxon>Denitrobaculum</taxon>
    </lineage>
</organism>
<feature type="domain" description="Porin" evidence="3">
    <location>
        <begin position="13"/>
        <end position="333"/>
    </location>
</feature>
<feature type="signal peptide" evidence="2">
    <location>
        <begin position="1"/>
        <end position="24"/>
    </location>
</feature>
<dbReference type="OrthoDB" id="6758483at2"/>
<gene>
    <name evidence="4" type="ORF">FKG95_14070</name>
</gene>
<comment type="caution">
    <text evidence="4">The sequence shown here is derived from an EMBL/GenBank/DDBJ whole genome shotgun (WGS) entry which is preliminary data.</text>
</comment>
<accession>A0A545TRI2</accession>
<dbReference type="InterPro" id="IPR033900">
    <property type="entry name" value="Gram_neg_porin_domain"/>
</dbReference>
<dbReference type="Pfam" id="PF13609">
    <property type="entry name" value="Porin_4"/>
    <property type="match status" value="1"/>
</dbReference>
<evidence type="ECO:0000313" key="4">
    <source>
        <dbReference type="EMBL" id="TQV79819.1"/>
    </source>
</evidence>
<protein>
    <submittedName>
        <fullName evidence="4">Porin</fullName>
    </submittedName>
</protein>
<dbReference type="Proteomes" id="UP000315252">
    <property type="component" value="Unassembled WGS sequence"/>
</dbReference>
<keyword evidence="2" id="KW-0732">Signal</keyword>
<dbReference type="GO" id="GO:0015288">
    <property type="term" value="F:porin activity"/>
    <property type="evidence" value="ECO:0007669"/>
    <property type="project" value="InterPro"/>
</dbReference>
<sequence>MKNRLLGCSALVAAGVLVAPAVQAEEPIQLGVGGFMEQYFGYGSSDIDDRDHFDQKSDSEIIFSGSTTLDNGIQFGVNVQLEGNTNDDQIDESYAFIEGDFGRVLLGSENSAGYLMSMEAPNVGIGINSGDQGDWVPVESDANLAARGTLGATTLENAAVNDANRLTYFTPRFSGFQGGISYTPDAEEDDNDQPSENAEFHDGIDVGINFVESFGGFDVEAFGRYGIASNDAAGGDDPEVFGAGFAVGYAGFTVGGSYGQQDEAGENEGQAWDAGVSYETGPWGVSLSYFYGEAEGSTASGDEELQTIEAAASYALGPGIKVIGSVGYNDFEDDESGADDDSNDGYWVVTGIKLSF</sequence>
<reference evidence="4 5" key="1">
    <citation type="submission" date="2019-06" db="EMBL/GenBank/DDBJ databases">
        <title>Whole genome sequence for Rhodospirillaceae sp. R148.</title>
        <authorList>
            <person name="Wang G."/>
        </authorList>
    </citation>
    <scope>NUCLEOTIDE SEQUENCE [LARGE SCALE GENOMIC DNA]</scope>
    <source>
        <strain evidence="4 5">R148</strain>
    </source>
</reference>
<feature type="region of interest" description="Disordered" evidence="1">
    <location>
        <begin position="181"/>
        <end position="200"/>
    </location>
</feature>
<evidence type="ECO:0000313" key="5">
    <source>
        <dbReference type="Proteomes" id="UP000315252"/>
    </source>
</evidence>
<proteinExistence type="predicted"/>
<dbReference type="AlphaFoldDB" id="A0A545TRI2"/>
<dbReference type="Gene3D" id="2.40.160.10">
    <property type="entry name" value="Porin"/>
    <property type="match status" value="1"/>
</dbReference>